<evidence type="ECO:0000256" key="1">
    <source>
        <dbReference type="SAM" id="MobiDB-lite"/>
    </source>
</evidence>
<feature type="region of interest" description="Disordered" evidence="1">
    <location>
        <begin position="65"/>
        <end position="119"/>
    </location>
</feature>
<feature type="region of interest" description="Disordered" evidence="1">
    <location>
        <begin position="1"/>
        <end position="52"/>
    </location>
</feature>
<dbReference type="AlphaFoldDB" id="A0A7S0U279"/>
<evidence type="ECO:0000313" key="2">
    <source>
        <dbReference type="EMBL" id="CAD8747301.1"/>
    </source>
</evidence>
<feature type="compositionally biased region" description="Pro residues" evidence="1">
    <location>
        <begin position="19"/>
        <end position="30"/>
    </location>
</feature>
<sequence length="119" mass="12794">MLKHSLQPLSHPSNILPLSPLPIPPTPPLAPLHSPSKLPPPSVPETRPCAHTNVTLSINHPHTVKAQTTFHLSPGSPSPPDADTRAGERGGRSPGSTLVREERQQCLARPDEDPSRRTT</sequence>
<proteinExistence type="predicted"/>
<feature type="compositionally biased region" description="Basic and acidic residues" evidence="1">
    <location>
        <begin position="82"/>
        <end position="91"/>
    </location>
</feature>
<accession>A0A7S0U279</accession>
<feature type="compositionally biased region" description="Low complexity" evidence="1">
    <location>
        <begin position="8"/>
        <end position="18"/>
    </location>
</feature>
<reference evidence="2" key="1">
    <citation type="submission" date="2021-01" db="EMBL/GenBank/DDBJ databases">
        <authorList>
            <person name="Corre E."/>
            <person name="Pelletier E."/>
            <person name="Niang G."/>
            <person name="Scheremetjew M."/>
            <person name="Finn R."/>
            <person name="Kale V."/>
            <person name="Holt S."/>
            <person name="Cochrane G."/>
            <person name="Meng A."/>
            <person name="Brown T."/>
            <person name="Cohen L."/>
        </authorList>
    </citation>
    <scope>NUCLEOTIDE SEQUENCE</scope>
    <source>
        <strain evidence="2">CCMP441</strain>
    </source>
</reference>
<organism evidence="2">
    <name type="scientific">Hemiselmis andersenii</name>
    <name type="common">Cryptophyte alga</name>
    <dbReference type="NCBI Taxonomy" id="464988"/>
    <lineage>
        <taxon>Eukaryota</taxon>
        <taxon>Cryptophyceae</taxon>
        <taxon>Cryptomonadales</taxon>
        <taxon>Hemiselmidaceae</taxon>
        <taxon>Hemiselmis</taxon>
    </lineage>
</organism>
<name>A0A7S0U279_HEMAN</name>
<dbReference type="EMBL" id="HBFK01022325">
    <property type="protein sequence ID" value="CAD8747301.1"/>
    <property type="molecule type" value="Transcribed_RNA"/>
</dbReference>
<gene>
    <name evidence="2" type="ORF">HAND1043_LOCUS13798</name>
</gene>
<protein>
    <submittedName>
        <fullName evidence="2">Uncharacterized protein</fullName>
    </submittedName>
</protein>
<feature type="compositionally biased region" description="Basic and acidic residues" evidence="1">
    <location>
        <begin position="99"/>
        <end position="119"/>
    </location>
</feature>